<organism evidence="2 3">
    <name type="scientific">Planctobacterium marinum</name>
    <dbReference type="NCBI Taxonomy" id="1631968"/>
    <lineage>
        <taxon>Bacteria</taxon>
        <taxon>Pseudomonadati</taxon>
        <taxon>Pseudomonadota</taxon>
        <taxon>Gammaproteobacteria</taxon>
        <taxon>Alteromonadales</taxon>
        <taxon>Alteromonadaceae</taxon>
        <taxon>Planctobacterium</taxon>
    </lineage>
</organism>
<evidence type="ECO:0000313" key="2">
    <source>
        <dbReference type="EMBL" id="BDX05504.1"/>
    </source>
</evidence>
<dbReference type="Pfam" id="PF12680">
    <property type="entry name" value="SnoaL_2"/>
    <property type="match status" value="1"/>
</dbReference>
<protein>
    <recommendedName>
        <fullName evidence="1">SnoaL-like domain-containing protein</fullName>
    </recommendedName>
</protein>
<dbReference type="KEGG" id="pmaw:MACH26_10250"/>
<dbReference type="InterPro" id="IPR032710">
    <property type="entry name" value="NTF2-like_dom_sf"/>
</dbReference>
<dbReference type="Proteomes" id="UP001333710">
    <property type="component" value="Chromosome"/>
</dbReference>
<dbReference type="SUPFAM" id="SSF54427">
    <property type="entry name" value="NTF2-like"/>
    <property type="match status" value="1"/>
</dbReference>
<dbReference type="AlphaFoldDB" id="A0AA48HPB0"/>
<reference evidence="2" key="1">
    <citation type="submission" date="2023-01" db="EMBL/GenBank/DDBJ databases">
        <title>Complete genome sequence of Planctobacterium marinum strain Dej080120_11.</title>
        <authorList>
            <person name="Ueki S."/>
            <person name="Maruyama F."/>
        </authorList>
    </citation>
    <scope>NUCLEOTIDE SEQUENCE</scope>
    <source>
        <strain evidence="2">Dej080120_11</strain>
    </source>
</reference>
<accession>A0AA48HPB0</accession>
<dbReference type="Gene3D" id="3.10.450.50">
    <property type="match status" value="1"/>
</dbReference>
<feature type="domain" description="SnoaL-like" evidence="1">
    <location>
        <begin position="4"/>
        <end position="107"/>
    </location>
</feature>
<evidence type="ECO:0000259" key="1">
    <source>
        <dbReference type="Pfam" id="PF12680"/>
    </source>
</evidence>
<evidence type="ECO:0000313" key="3">
    <source>
        <dbReference type="Proteomes" id="UP001333710"/>
    </source>
</evidence>
<gene>
    <name evidence="2" type="ORF">MACH26_10250</name>
</gene>
<keyword evidence="3" id="KW-1185">Reference proteome</keyword>
<dbReference type="EMBL" id="AP027272">
    <property type="protein sequence ID" value="BDX05504.1"/>
    <property type="molecule type" value="Genomic_DNA"/>
</dbReference>
<dbReference type="InterPro" id="IPR037401">
    <property type="entry name" value="SnoaL-like"/>
</dbReference>
<name>A0AA48HPB0_9ALTE</name>
<proteinExistence type="predicted"/>
<sequence>MSTFFAIYDARENFEQLLSYYASDAVLIDVVYGHCAKGKQAIREFLRWGDPLLKLNEGNSLSIQKQLLNGDTGVTIGTFEPITYGGQSYSYWKFVIIQTFDENGLIQKQVDWINYLPREDFPGGADINLLDPFGEQQDCNMSSS</sequence>